<proteinExistence type="predicted"/>
<feature type="compositionally biased region" description="Polar residues" evidence="1">
    <location>
        <begin position="74"/>
        <end position="86"/>
    </location>
</feature>
<evidence type="ECO:0000313" key="3">
    <source>
        <dbReference type="Proteomes" id="UP000807159"/>
    </source>
</evidence>
<feature type="compositionally biased region" description="Low complexity" evidence="1">
    <location>
        <begin position="61"/>
        <end position="73"/>
    </location>
</feature>
<feature type="region of interest" description="Disordered" evidence="1">
    <location>
        <begin position="56"/>
        <end position="86"/>
    </location>
</feature>
<protein>
    <submittedName>
        <fullName evidence="2">Uncharacterized protein</fullName>
    </submittedName>
</protein>
<dbReference type="Proteomes" id="UP000807159">
    <property type="component" value="Chromosome 14"/>
</dbReference>
<reference evidence="2" key="1">
    <citation type="journal article" date="2021" name="J. Hered.">
        <title>Genome Assembly of Salicaceae Populus deltoides (Eastern Cottonwood) I-69 Based on Nanopore Sequencing and Hi-C Technologies.</title>
        <authorList>
            <person name="Bai S."/>
            <person name="Wu H."/>
            <person name="Zhang J."/>
            <person name="Pan Z."/>
            <person name="Zhao W."/>
            <person name="Li Z."/>
            <person name="Tong C."/>
        </authorList>
    </citation>
    <scope>NUCLEOTIDE SEQUENCE</scope>
    <source>
        <tissue evidence="2">Leaf</tissue>
    </source>
</reference>
<dbReference type="AlphaFoldDB" id="A0A8T2X3N3"/>
<keyword evidence="3" id="KW-1185">Reference proteome</keyword>
<evidence type="ECO:0000313" key="2">
    <source>
        <dbReference type="EMBL" id="KAH8488139.1"/>
    </source>
</evidence>
<dbReference type="EMBL" id="JACEGQ020000014">
    <property type="protein sequence ID" value="KAH8488139.1"/>
    <property type="molecule type" value="Genomic_DNA"/>
</dbReference>
<gene>
    <name evidence="2" type="ORF">H0E87_023994</name>
</gene>
<organism evidence="2 3">
    <name type="scientific">Populus deltoides</name>
    <name type="common">Eastern poplar</name>
    <name type="synonym">Eastern cottonwood</name>
    <dbReference type="NCBI Taxonomy" id="3696"/>
    <lineage>
        <taxon>Eukaryota</taxon>
        <taxon>Viridiplantae</taxon>
        <taxon>Streptophyta</taxon>
        <taxon>Embryophyta</taxon>
        <taxon>Tracheophyta</taxon>
        <taxon>Spermatophyta</taxon>
        <taxon>Magnoliopsida</taxon>
        <taxon>eudicotyledons</taxon>
        <taxon>Gunneridae</taxon>
        <taxon>Pentapetalae</taxon>
        <taxon>rosids</taxon>
        <taxon>fabids</taxon>
        <taxon>Malpighiales</taxon>
        <taxon>Salicaceae</taxon>
        <taxon>Saliceae</taxon>
        <taxon>Populus</taxon>
    </lineage>
</organism>
<feature type="non-terminal residue" evidence="2">
    <location>
        <position position="86"/>
    </location>
</feature>
<comment type="caution">
    <text evidence="2">The sequence shown here is derived from an EMBL/GenBank/DDBJ whole genome shotgun (WGS) entry which is preliminary data.</text>
</comment>
<sequence length="86" mass="8631">MGVGATKVDGEATVVVTMAPLDLVGNRCLGLVFIMVPVSLGLVGSSIPVKVVASSPPPCPVSNSPSTSSPFYSTTDHSLSMVSVSP</sequence>
<evidence type="ECO:0000256" key="1">
    <source>
        <dbReference type="SAM" id="MobiDB-lite"/>
    </source>
</evidence>
<accession>A0A8T2X3N3</accession>
<name>A0A8T2X3N3_POPDE</name>